<evidence type="ECO:0000313" key="8">
    <source>
        <dbReference type="Proteomes" id="UP001138780"/>
    </source>
</evidence>
<evidence type="ECO:0000313" key="6">
    <source>
        <dbReference type="EMBL" id="QUB38138.1"/>
    </source>
</evidence>
<organism evidence="5 8">
    <name type="scientific">Streptococcus lactarius</name>
    <dbReference type="NCBI Taxonomy" id="684066"/>
    <lineage>
        <taxon>Bacteria</taxon>
        <taxon>Bacillati</taxon>
        <taxon>Bacillota</taxon>
        <taxon>Bacilli</taxon>
        <taxon>Lactobacillales</taxon>
        <taxon>Streptococcaceae</taxon>
        <taxon>Streptococcus</taxon>
    </lineage>
</organism>
<feature type="compositionally biased region" description="Polar residues" evidence="2">
    <location>
        <begin position="685"/>
        <end position="695"/>
    </location>
</feature>
<sequence length="774" mass="84629">MGKKLGKSVFTTGVAATTLLSGLFSHKARAEEMQQSDTTKTNSTEVVDKPASVDELKQITAQKGQVSKDVQYQAQKVSEAQTEVKTAGRELDEKKTAVTDAENLVVTTSDTQIRDAENGVKVAQAYVTIEEDKVREAENAHAQVSEAVRQQENQVTAQESLVDVAENEWKKAKAPISNDEQVLQQALLEQSQVERSIRESQQYLASIQTSQQEETDLVGHLEGEIQRAQIHLEDLKAVINTKEAELVAIEQAAANSPVQLSQASYESYLQVLANQGNDAAASALALYKRGREEDGITVGESSSLHANLRALEIADAINTYRRNAGLAELEIDPYSLPASQIQLEYFKKANWHMFKYLPNENIAYGFSPAGAVDFWYNEKAAYQEVAAQFDLSIDETQIDANAIYMKIGAEAFAKVGHYLQMMDNKATALSVAYDPSNAMSEAAFIHTPVTSAVTTSALAYRLRQGAGATTTRADVKSKADEVASLKVDKSNQESQILLLEGKLADARHTLANLEVEKGTTQQTIQHYKILLVQKDAAVEKAQATLAVSRNRIESSIQPKEEALQKAKDLLAAAREKLTLLKEEEAQKAQVVQEAHGHLKAAQEKLEDAQKRLSDLQHAPELLMQAQSDLLASVANLENKKDTLEAEFATLQSYHQTIEQLNSRYEELASRIEPTVLKAADLPSDIRSSNPTTLSDAPTLLPPSDSHSQVQHEVAQAAPKQEAKVEVINPKKANSQAPEGADNSKNVLVATTGVLVGLVAGLFGFKKKKQHTKID</sequence>
<dbReference type="RefSeq" id="WP_200773341.1">
    <property type="nucleotide sequence ID" value="NZ_CP072329.1"/>
</dbReference>
<dbReference type="Proteomes" id="UP000676511">
    <property type="component" value="Chromosome"/>
</dbReference>
<evidence type="ECO:0000256" key="3">
    <source>
        <dbReference type="SAM" id="Phobius"/>
    </source>
</evidence>
<dbReference type="Proteomes" id="UP001138780">
    <property type="component" value="Unassembled WGS sequence"/>
</dbReference>
<evidence type="ECO:0000259" key="4">
    <source>
        <dbReference type="Pfam" id="PF00188"/>
    </source>
</evidence>
<name>A0A9X0WQG3_9STRE</name>
<evidence type="ECO:0000256" key="1">
    <source>
        <dbReference type="SAM" id="Coils"/>
    </source>
</evidence>
<protein>
    <submittedName>
        <fullName evidence="5">Secretion protein</fullName>
    </submittedName>
</protein>
<reference evidence="6 7" key="2">
    <citation type="submission" date="2021-03" db="EMBL/GenBank/DDBJ databases">
        <title>Human Oral Microbial Genomes.</title>
        <authorList>
            <person name="Johnston C.D."/>
            <person name="Chen T."/>
            <person name="Dewhirst F.E."/>
        </authorList>
    </citation>
    <scope>NUCLEOTIDE SEQUENCE [LARGE SCALE GENOMIC DNA]</scope>
    <source>
        <strain evidence="6 7">CCUG 66490</strain>
    </source>
</reference>
<reference evidence="5" key="1">
    <citation type="submission" date="2016-12" db="EMBL/GenBank/DDBJ databases">
        <title>Draft genome of Streptococcus lactarius CCUG 66490T type strain.</title>
        <authorList>
            <person name="Salva-Serra F."/>
            <person name="Engstrom-Jakobsson H."/>
            <person name="Thorell K."/>
            <person name="Gomila M."/>
            <person name="Gonzales-Siles L."/>
            <person name="Busquets A."/>
            <person name="Jaen-Luchoro D."/>
            <person name="Karlsson R."/>
            <person name="Kristiansson E."/>
            <person name="Moore E."/>
        </authorList>
    </citation>
    <scope>NUCLEOTIDE SEQUENCE</scope>
    <source>
        <strain evidence="5">CCUG 66490</strain>
    </source>
</reference>
<dbReference type="Gene3D" id="3.40.33.10">
    <property type="entry name" value="CAP"/>
    <property type="match status" value="1"/>
</dbReference>
<dbReference type="InterPro" id="IPR035940">
    <property type="entry name" value="CAP_sf"/>
</dbReference>
<evidence type="ECO:0000256" key="2">
    <source>
        <dbReference type="SAM" id="MobiDB-lite"/>
    </source>
</evidence>
<gene>
    <name evidence="5" type="ORF">BTU61_09700</name>
    <name evidence="6" type="ORF">J4854_06160</name>
</gene>
<feature type="coiled-coil region" evidence="1">
    <location>
        <begin position="556"/>
        <end position="670"/>
    </location>
</feature>
<keyword evidence="1" id="KW-0175">Coiled coil</keyword>
<keyword evidence="3" id="KW-0812">Transmembrane</keyword>
<dbReference type="EMBL" id="MRXX01000015">
    <property type="protein sequence ID" value="MBK4780460.1"/>
    <property type="molecule type" value="Genomic_DNA"/>
</dbReference>
<keyword evidence="3" id="KW-1133">Transmembrane helix</keyword>
<evidence type="ECO:0000313" key="7">
    <source>
        <dbReference type="Proteomes" id="UP000676511"/>
    </source>
</evidence>
<keyword evidence="3" id="KW-0472">Membrane</keyword>
<feature type="region of interest" description="Disordered" evidence="2">
    <location>
        <begin position="682"/>
        <end position="706"/>
    </location>
</feature>
<dbReference type="InterPro" id="IPR014044">
    <property type="entry name" value="CAP_dom"/>
</dbReference>
<dbReference type="SUPFAM" id="SSF55797">
    <property type="entry name" value="PR-1-like"/>
    <property type="match status" value="1"/>
</dbReference>
<feature type="transmembrane region" description="Helical" evidence="3">
    <location>
        <begin position="746"/>
        <end position="764"/>
    </location>
</feature>
<feature type="domain" description="SCP" evidence="4">
    <location>
        <begin position="315"/>
        <end position="436"/>
    </location>
</feature>
<feature type="coiled-coil region" evidence="1">
    <location>
        <begin position="134"/>
        <end position="168"/>
    </location>
</feature>
<dbReference type="AlphaFoldDB" id="A0A9X0WQG3"/>
<keyword evidence="7" id="KW-1185">Reference proteome</keyword>
<feature type="coiled-coil region" evidence="1">
    <location>
        <begin position="218"/>
        <end position="252"/>
    </location>
</feature>
<dbReference type="EMBL" id="CP072329">
    <property type="protein sequence ID" value="QUB38138.1"/>
    <property type="molecule type" value="Genomic_DNA"/>
</dbReference>
<accession>A0A9X0WQG3</accession>
<evidence type="ECO:0000313" key="5">
    <source>
        <dbReference type="EMBL" id="MBK4780460.1"/>
    </source>
</evidence>
<dbReference type="Pfam" id="PF00188">
    <property type="entry name" value="CAP"/>
    <property type="match status" value="1"/>
</dbReference>
<proteinExistence type="predicted"/>
<dbReference type="SUPFAM" id="SSF57997">
    <property type="entry name" value="Tropomyosin"/>
    <property type="match status" value="1"/>
</dbReference>